<evidence type="ECO:0000313" key="9">
    <source>
        <dbReference type="Proteomes" id="UP000276776"/>
    </source>
</evidence>
<evidence type="ECO:0000256" key="5">
    <source>
        <dbReference type="ARBA" id="ARBA00023242"/>
    </source>
</evidence>
<dbReference type="EMBL" id="UYYF01004722">
    <property type="protein sequence ID" value="VDN06643.1"/>
    <property type="molecule type" value="Genomic_DNA"/>
</dbReference>
<evidence type="ECO:0000256" key="6">
    <source>
        <dbReference type="SAM" id="Coils"/>
    </source>
</evidence>
<keyword evidence="9" id="KW-1185">Reference proteome</keyword>
<reference evidence="10" key="1">
    <citation type="submission" date="2017-02" db="UniProtKB">
        <authorList>
            <consortium name="WormBaseParasite"/>
        </authorList>
    </citation>
    <scope>IDENTIFICATION</scope>
</reference>
<keyword evidence="6" id="KW-0175">Coiled coil</keyword>
<comment type="subcellular location">
    <subcellularLocation>
        <location evidence="1">Nucleus</location>
    </subcellularLocation>
</comment>
<evidence type="ECO:0000256" key="7">
    <source>
        <dbReference type="SAM" id="MobiDB-lite"/>
    </source>
</evidence>
<evidence type="ECO:0000256" key="3">
    <source>
        <dbReference type="ARBA" id="ARBA00023015"/>
    </source>
</evidence>
<dbReference type="Pfam" id="PF08598">
    <property type="entry name" value="Sds3"/>
    <property type="match status" value="1"/>
</dbReference>
<reference evidence="8 9" key="2">
    <citation type="submission" date="2018-11" db="EMBL/GenBank/DDBJ databases">
        <authorList>
            <consortium name="Pathogen Informatics"/>
        </authorList>
    </citation>
    <scope>NUCLEOTIDE SEQUENCE [LARGE SCALE GENOMIC DNA]</scope>
</reference>
<dbReference type="InterPro" id="IPR013907">
    <property type="entry name" value="Sds3"/>
</dbReference>
<dbReference type="GO" id="GO:0010468">
    <property type="term" value="P:regulation of gene expression"/>
    <property type="evidence" value="ECO:0007669"/>
    <property type="project" value="UniProtKB-ARBA"/>
</dbReference>
<evidence type="ECO:0000256" key="1">
    <source>
        <dbReference type="ARBA" id="ARBA00004123"/>
    </source>
</evidence>
<name>A0A0N5D7K4_THECL</name>
<evidence type="ECO:0000256" key="2">
    <source>
        <dbReference type="ARBA" id="ARBA00022491"/>
    </source>
</evidence>
<proteinExistence type="predicted"/>
<dbReference type="Proteomes" id="UP000276776">
    <property type="component" value="Unassembled WGS sequence"/>
</dbReference>
<feature type="region of interest" description="Disordered" evidence="7">
    <location>
        <begin position="114"/>
        <end position="162"/>
    </location>
</feature>
<accession>A0A0N5D7K4</accession>
<dbReference type="AlphaFoldDB" id="A0A0N5D7K4"/>
<dbReference type="WBParaSite" id="TCLT_0000905401-mRNA-1">
    <property type="protein sequence ID" value="TCLT_0000905401-mRNA-1"/>
    <property type="gene ID" value="TCLT_0000905401"/>
</dbReference>
<dbReference type="GO" id="GO:0005654">
    <property type="term" value="C:nucleoplasm"/>
    <property type="evidence" value="ECO:0007669"/>
    <property type="project" value="UniProtKB-ARBA"/>
</dbReference>
<evidence type="ECO:0000313" key="10">
    <source>
        <dbReference type="WBParaSite" id="TCLT_0000905401-mRNA-1"/>
    </source>
</evidence>
<gene>
    <name evidence="8" type="ORF">TCLT_LOCUS9043</name>
</gene>
<evidence type="ECO:0000256" key="4">
    <source>
        <dbReference type="ARBA" id="ARBA00023163"/>
    </source>
</evidence>
<organism evidence="10">
    <name type="scientific">Thelazia callipaeda</name>
    <name type="common">Oriental eyeworm</name>
    <name type="synonym">Parasitic nematode</name>
    <dbReference type="NCBI Taxonomy" id="103827"/>
    <lineage>
        <taxon>Eukaryota</taxon>
        <taxon>Metazoa</taxon>
        <taxon>Ecdysozoa</taxon>
        <taxon>Nematoda</taxon>
        <taxon>Chromadorea</taxon>
        <taxon>Rhabditida</taxon>
        <taxon>Spirurina</taxon>
        <taxon>Spiruromorpha</taxon>
        <taxon>Thelazioidea</taxon>
        <taxon>Thelaziidae</taxon>
        <taxon>Thelazia</taxon>
    </lineage>
</organism>
<dbReference type="STRING" id="103827.A0A0N5D7K4"/>
<keyword evidence="2" id="KW-0678">Repressor</keyword>
<dbReference type="PANTHER" id="PTHR21964">
    <property type="entry name" value="BREAST CANCER METASTASIS-SUPPRESSOR 1"/>
    <property type="match status" value="1"/>
</dbReference>
<feature type="coiled-coil region" evidence="6">
    <location>
        <begin position="65"/>
        <end position="109"/>
    </location>
</feature>
<dbReference type="OrthoDB" id="70376at2759"/>
<keyword evidence="3" id="KW-0805">Transcription regulation</keyword>
<feature type="compositionally biased region" description="Polar residues" evidence="7">
    <location>
        <begin position="144"/>
        <end position="160"/>
    </location>
</feature>
<evidence type="ECO:0000313" key="8">
    <source>
        <dbReference type="EMBL" id="VDN06643.1"/>
    </source>
</evidence>
<dbReference type="SMART" id="SM01401">
    <property type="entry name" value="Sds3"/>
    <property type="match status" value="1"/>
</dbReference>
<keyword evidence="4" id="KW-0804">Transcription</keyword>
<protein>
    <submittedName>
        <fullName evidence="10">Sin3 histone deacetylase corepressor complex component sds3</fullName>
    </submittedName>
</protein>
<keyword evidence="5" id="KW-0539">Nucleus</keyword>
<sequence length="180" mass="21657">MENLPPSVDTDDTYMKSLYRCYYQKRAELENEVVMLRELRHPHYIVEIKMLEEKFSAELEREEIANQLENERIQERYEREKKAAEKELEERLTELMETMIQECEELRKKIEHEFHNSEISSAPGSDYPNKKSLRRRPNEPTPYNEKQAQSKSQLSIPDSLTEQEIQQDLLLLDEAERRRP</sequence>
<dbReference type="OMA" id="IDHEFHN"/>